<evidence type="ECO:0000313" key="4">
    <source>
        <dbReference type="EMBL" id="KAK2155914.1"/>
    </source>
</evidence>
<evidence type="ECO:0000256" key="2">
    <source>
        <dbReference type="SAM" id="MobiDB-lite"/>
    </source>
</evidence>
<sequence>GSNNVYGVLYLSCCLITLLCNSQIKINFISLKRNTSSNFKVSKATCTMNTVLLFTVSHHGDMWKEYETLHKMVLPALRAWCENKRIQLIDHDIRWGGPMLKETIAANQRLIQEAYYNGEMPFFINLTCESLGLVPMWGEAPDDVTADIHKLLHLASDQVDLLYGAYREDNPNAIVLLRDDQFLDELGLEERKSFVKRHLLSSSQHQICARCLEKFPVLRYIQQRIEDEHRGVSNDCDNVDQHWYNQEMVVRQLSTKVTGCDAVIKQLEEYIQTGGKDVPLLLLGEAGTGKSSILAKAIHEFSKPGYLDRYLPQGIKDGWLLNYLFVGATPGSTELILMLKRLLRQLDISVVSSLPQDLDALAQMCCTALSGGTERHLVLIVDAVNQFDDDPASQIVSWLPRKLAPNIRCILSMANDSIQHKKLMSHESKPEELYLMPLHFDDRKKMVTEILSRCNRRLTRDQMNWLLAKQGSKNPLWLSLAAEELCIVKDCHHFSQSIKDMPENLQDKVHEQVKPSPFEEKEETESSEKDLGKLQNGSKPLDEEQWSEIYSALRPYLRPFSNRKDGRLRFYHRAFGKAVRTRYFQTGRENESSEELQDTYKHWHHQLADYFEHCTDNNRKTEEYLYHLCQIDDTYRLCQALCDWSIINKLYNDEYSSLLLNYWR</sequence>
<feature type="non-terminal residue" evidence="4">
    <location>
        <position position="664"/>
    </location>
</feature>
<dbReference type="InterPro" id="IPR051191">
    <property type="entry name" value="DCAF12"/>
</dbReference>
<proteinExistence type="predicted"/>
<keyword evidence="1" id="KW-0677">Repeat</keyword>
<feature type="signal peptide" evidence="3">
    <location>
        <begin position="1"/>
        <end position="22"/>
    </location>
</feature>
<dbReference type="PANTHER" id="PTHR19860">
    <property type="entry name" value="DDB1- AND CUL4-ASSOCIATED FACTOR 12-RELATED"/>
    <property type="match status" value="1"/>
</dbReference>
<name>A0AAD9JMF6_9ANNE</name>
<keyword evidence="3" id="KW-0732">Signal</keyword>
<evidence type="ECO:0000256" key="3">
    <source>
        <dbReference type="SAM" id="SignalP"/>
    </source>
</evidence>
<dbReference type="EMBL" id="JAODUP010000227">
    <property type="protein sequence ID" value="KAK2155914.1"/>
    <property type="molecule type" value="Genomic_DNA"/>
</dbReference>
<dbReference type="InterPro" id="IPR027417">
    <property type="entry name" value="P-loop_NTPase"/>
</dbReference>
<organism evidence="4 5">
    <name type="scientific">Paralvinella palmiformis</name>
    <dbReference type="NCBI Taxonomy" id="53620"/>
    <lineage>
        <taxon>Eukaryota</taxon>
        <taxon>Metazoa</taxon>
        <taxon>Spiralia</taxon>
        <taxon>Lophotrochozoa</taxon>
        <taxon>Annelida</taxon>
        <taxon>Polychaeta</taxon>
        <taxon>Sedentaria</taxon>
        <taxon>Canalipalpata</taxon>
        <taxon>Terebellida</taxon>
        <taxon>Terebelliformia</taxon>
        <taxon>Alvinellidae</taxon>
        <taxon>Paralvinella</taxon>
    </lineage>
</organism>
<protein>
    <recommendedName>
        <fullName evidence="6">AAA+ ATPase domain-containing protein</fullName>
    </recommendedName>
</protein>
<comment type="caution">
    <text evidence="4">The sequence shown here is derived from an EMBL/GenBank/DDBJ whole genome shotgun (WGS) entry which is preliminary data.</text>
</comment>
<reference evidence="4" key="1">
    <citation type="journal article" date="2023" name="Mol. Biol. Evol.">
        <title>Third-Generation Sequencing Reveals the Adaptive Role of the Epigenome in Three Deep-Sea Polychaetes.</title>
        <authorList>
            <person name="Perez M."/>
            <person name="Aroh O."/>
            <person name="Sun Y."/>
            <person name="Lan Y."/>
            <person name="Juniper S.K."/>
            <person name="Young C.R."/>
            <person name="Angers B."/>
            <person name="Qian P.Y."/>
        </authorList>
    </citation>
    <scope>NUCLEOTIDE SEQUENCE</scope>
    <source>
        <strain evidence="4">P08H-3</strain>
    </source>
</reference>
<dbReference type="GO" id="GO:0080008">
    <property type="term" value="C:Cul4-RING E3 ubiquitin ligase complex"/>
    <property type="evidence" value="ECO:0007669"/>
    <property type="project" value="TreeGrafter"/>
</dbReference>
<feature type="non-terminal residue" evidence="4">
    <location>
        <position position="1"/>
    </location>
</feature>
<dbReference type="SUPFAM" id="SSF52540">
    <property type="entry name" value="P-loop containing nucleoside triphosphate hydrolases"/>
    <property type="match status" value="1"/>
</dbReference>
<evidence type="ECO:0000313" key="5">
    <source>
        <dbReference type="Proteomes" id="UP001208570"/>
    </source>
</evidence>
<dbReference type="PANTHER" id="PTHR19860:SF42">
    <property type="entry name" value="RING-TYPE DOMAIN-CONTAINING PROTEIN"/>
    <property type="match status" value="1"/>
</dbReference>
<dbReference type="Proteomes" id="UP001208570">
    <property type="component" value="Unassembled WGS sequence"/>
</dbReference>
<dbReference type="AlphaFoldDB" id="A0AAD9JMF6"/>
<dbReference type="Gene3D" id="3.40.50.300">
    <property type="entry name" value="P-loop containing nucleotide triphosphate hydrolases"/>
    <property type="match status" value="1"/>
</dbReference>
<feature type="compositionally biased region" description="Basic and acidic residues" evidence="2">
    <location>
        <begin position="513"/>
        <end position="532"/>
    </location>
</feature>
<feature type="chain" id="PRO_5042019993" description="AAA+ ATPase domain-containing protein" evidence="3">
    <location>
        <begin position="23"/>
        <end position="664"/>
    </location>
</feature>
<keyword evidence="5" id="KW-1185">Reference proteome</keyword>
<gene>
    <name evidence="4" type="ORF">LSH36_227g01009</name>
</gene>
<accession>A0AAD9JMF6</accession>
<feature type="region of interest" description="Disordered" evidence="2">
    <location>
        <begin position="513"/>
        <end position="540"/>
    </location>
</feature>
<evidence type="ECO:0000256" key="1">
    <source>
        <dbReference type="ARBA" id="ARBA00022737"/>
    </source>
</evidence>
<evidence type="ECO:0008006" key="6">
    <source>
        <dbReference type="Google" id="ProtNLM"/>
    </source>
</evidence>